<name>A0AAE1DMU0_9GAST</name>
<protein>
    <submittedName>
        <fullName evidence="1">Uncharacterized protein</fullName>
    </submittedName>
</protein>
<gene>
    <name evidence="1" type="ORF">RRG08_049844</name>
</gene>
<keyword evidence="2" id="KW-1185">Reference proteome</keyword>
<proteinExistence type="predicted"/>
<evidence type="ECO:0000313" key="1">
    <source>
        <dbReference type="EMBL" id="KAK3775665.1"/>
    </source>
</evidence>
<dbReference type="Proteomes" id="UP001283361">
    <property type="component" value="Unassembled WGS sequence"/>
</dbReference>
<reference evidence="1" key="1">
    <citation type="journal article" date="2023" name="G3 (Bethesda)">
        <title>A reference genome for the long-term kleptoplast-retaining sea slug Elysia crispata morphotype clarki.</title>
        <authorList>
            <person name="Eastman K.E."/>
            <person name="Pendleton A.L."/>
            <person name="Shaikh M.A."/>
            <person name="Suttiyut T."/>
            <person name="Ogas R."/>
            <person name="Tomko P."/>
            <person name="Gavelis G."/>
            <person name="Widhalm J.R."/>
            <person name="Wisecaver J.H."/>
        </authorList>
    </citation>
    <scope>NUCLEOTIDE SEQUENCE</scope>
    <source>
        <strain evidence="1">ECLA1</strain>
    </source>
</reference>
<comment type="caution">
    <text evidence="1">The sequence shown here is derived from an EMBL/GenBank/DDBJ whole genome shotgun (WGS) entry which is preliminary data.</text>
</comment>
<dbReference type="AlphaFoldDB" id="A0AAE1DMU0"/>
<evidence type="ECO:0000313" key="2">
    <source>
        <dbReference type="Proteomes" id="UP001283361"/>
    </source>
</evidence>
<organism evidence="1 2">
    <name type="scientific">Elysia crispata</name>
    <name type="common">lettuce slug</name>
    <dbReference type="NCBI Taxonomy" id="231223"/>
    <lineage>
        <taxon>Eukaryota</taxon>
        <taxon>Metazoa</taxon>
        <taxon>Spiralia</taxon>
        <taxon>Lophotrochozoa</taxon>
        <taxon>Mollusca</taxon>
        <taxon>Gastropoda</taxon>
        <taxon>Heterobranchia</taxon>
        <taxon>Euthyneura</taxon>
        <taxon>Panpulmonata</taxon>
        <taxon>Sacoglossa</taxon>
        <taxon>Placobranchoidea</taxon>
        <taxon>Plakobranchidae</taxon>
        <taxon>Elysia</taxon>
    </lineage>
</organism>
<dbReference type="EMBL" id="JAWDGP010003292">
    <property type="protein sequence ID" value="KAK3775665.1"/>
    <property type="molecule type" value="Genomic_DNA"/>
</dbReference>
<accession>A0AAE1DMU0</accession>
<sequence length="101" mass="11600">MESNNDDGIASLQECVDPCESDFLTTLVINTSLVIVQIQVKVIMMNLPPVLAKREKGSPKNKTKSVSAMKKTVTMMCLYRLQETTFVPKKKGQYWKRRKRY</sequence>